<organism evidence="1 2">
    <name type="scientific">Desulfofervidus auxilii</name>
    <dbReference type="NCBI Taxonomy" id="1621989"/>
    <lineage>
        <taxon>Bacteria</taxon>
        <taxon>Pseudomonadati</taxon>
        <taxon>Thermodesulfobacteriota</taxon>
        <taxon>Candidatus Desulfofervidia</taxon>
        <taxon>Candidatus Desulfofervidales</taxon>
        <taxon>Candidatus Desulfofervidaceae</taxon>
        <taxon>Candidatus Desulfofervidus</taxon>
    </lineage>
</organism>
<proteinExistence type="predicted"/>
<gene>
    <name evidence="1" type="ORF">HS1_001366</name>
</gene>
<dbReference type="RefSeq" id="WP_156469414.1">
    <property type="nucleotide sequence ID" value="NZ_CP013015.1"/>
</dbReference>
<dbReference type="EMBL" id="CP013015">
    <property type="protein sequence ID" value="AMM41169.1"/>
    <property type="molecule type" value="Genomic_DNA"/>
</dbReference>
<reference evidence="1 2" key="1">
    <citation type="submission" date="2015-10" db="EMBL/GenBank/DDBJ databases">
        <title>Candidatus Desulfofervidus auxilii, a hydrogenotrophic sulfate-reducing bacterium involved in the thermophilic anaerobic oxidation of methane.</title>
        <authorList>
            <person name="Krukenberg V."/>
            <person name="Richter M."/>
            <person name="Wegener G."/>
        </authorList>
    </citation>
    <scope>NUCLEOTIDE SEQUENCE [LARGE SCALE GENOMIC DNA]</scope>
    <source>
        <strain evidence="1 2">HS1</strain>
    </source>
</reference>
<dbReference type="KEGG" id="daw:HS1_001366"/>
<dbReference type="OrthoDB" id="6844941at2"/>
<keyword evidence="2" id="KW-1185">Reference proteome</keyword>
<evidence type="ECO:0000313" key="2">
    <source>
        <dbReference type="Proteomes" id="UP000070560"/>
    </source>
</evidence>
<evidence type="ECO:0000313" key="1">
    <source>
        <dbReference type="EMBL" id="AMM41169.1"/>
    </source>
</evidence>
<sequence length="56" mass="6422">MNLGKVMFCPLNTLPKGYEKHQIKIIPACWQTGAGSYITWQAELCILVGWAYNRYT</sequence>
<dbReference type="Proteomes" id="UP000070560">
    <property type="component" value="Chromosome"/>
</dbReference>
<protein>
    <submittedName>
        <fullName evidence="1">Uncharacterized protein</fullName>
    </submittedName>
</protein>
<accession>A0A7U4THS3</accession>
<name>A0A7U4THS3_DESA2</name>
<dbReference type="AlphaFoldDB" id="A0A7U4THS3"/>